<dbReference type="GO" id="GO:0015031">
    <property type="term" value="P:protein transport"/>
    <property type="evidence" value="ECO:0007669"/>
    <property type="project" value="UniProtKB-KW"/>
</dbReference>
<protein>
    <recommendedName>
        <fullName evidence="7">Importin subunit alpha</fullName>
    </recommendedName>
</protein>
<name>A0A7S1S9Q5_ALECA</name>
<evidence type="ECO:0000256" key="3">
    <source>
        <dbReference type="ARBA" id="ARBA00022927"/>
    </source>
</evidence>
<accession>A0A7S1S9Q5</accession>
<keyword evidence="2" id="KW-0813">Transport</keyword>
<dbReference type="InterPro" id="IPR016024">
    <property type="entry name" value="ARM-type_fold"/>
</dbReference>
<dbReference type="PROSITE" id="PS50176">
    <property type="entry name" value="ARM_REPEAT"/>
    <property type="match status" value="1"/>
</dbReference>
<feature type="region of interest" description="Disordered" evidence="5">
    <location>
        <begin position="522"/>
        <end position="553"/>
    </location>
</feature>
<feature type="compositionally biased region" description="Basic and acidic residues" evidence="5">
    <location>
        <begin position="531"/>
        <end position="543"/>
    </location>
</feature>
<evidence type="ECO:0000256" key="1">
    <source>
        <dbReference type="ARBA" id="ARBA00010394"/>
    </source>
</evidence>
<comment type="similarity">
    <text evidence="1">Belongs to the importin alpha family.</text>
</comment>
<dbReference type="EMBL" id="HBGE01108805">
    <property type="protein sequence ID" value="CAD9188090.1"/>
    <property type="molecule type" value="Transcribed_RNA"/>
</dbReference>
<gene>
    <name evidence="6" type="ORF">ACAT0790_LOCUS64864</name>
</gene>
<dbReference type="SUPFAM" id="SSF48371">
    <property type="entry name" value="ARM repeat"/>
    <property type="match status" value="1"/>
</dbReference>
<evidence type="ECO:0000256" key="4">
    <source>
        <dbReference type="PROSITE-ProRule" id="PRU00259"/>
    </source>
</evidence>
<dbReference type="AlphaFoldDB" id="A0A7S1S9Q5"/>
<reference evidence="6" key="1">
    <citation type="submission" date="2021-01" db="EMBL/GenBank/DDBJ databases">
        <authorList>
            <person name="Corre E."/>
            <person name="Pelletier E."/>
            <person name="Niang G."/>
            <person name="Scheremetjew M."/>
            <person name="Finn R."/>
            <person name="Kale V."/>
            <person name="Holt S."/>
            <person name="Cochrane G."/>
            <person name="Meng A."/>
            <person name="Brown T."/>
            <person name="Cohen L."/>
        </authorList>
    </citation>
    <scope>NUCLEOTIDE SEQUENCE</scope>
    <source>
        <strain evidence="6">OF101</strain>
    </source>
</reference>
<dbReference type="InterPro" id="IPR000225">
    <property type="entry name" value="Armadillo"/>
</dbReference>
<feature type="region of interest" description="Disordered" evidence="5">
    <location>
        <begin position="1"/>
        <end position="89"/>
    </location>
</feature>
<dbReference type="Gene3D" id="1.25.10.10">
    <property type="entry name" value="Leucine-rich Repeat Variant"/>
    <property type="match status" value="1"/>
</dbReference>
<evidence type="ECO:0000313" key="6">
    <source>
        <dbReference type="EMBL" id="CAD9188090.1"/>
    </source>
</evidence>
<dbReference type="SMART" id="SM00185">
    <property type="entry name" value="ARM"/>
    <property type="match status" value="5"/>
</dbReference>
<evidence type="ECO:0000256" key="5">
    <source>
        <dbReference type="SAM" id="MobiDB-lite"/>
    </source>
</evidence>
<keyword evidence="3" id="KW-0653">Protein transport</keyword>
<organism evidence="6">
    <name type="scientific">Alexandrium catenella</name>
    <name type="common">Red tide dinoflagellate</name>
    <name type="synonym">Gonyaulax catenella</name>
    <dbReference type="NCBI Taxonomy" id="2925"/>
    <lineage>
        <taxon>Eukaryota</taxon>
        <taxon>Sar</taxon>
        <taxon>Alveolata</taxon>
        <taxon>Dinophyceae</taxon>
        <taxon>Gonyaulacales</taxon>
        <taxon>Pyrocystaceae</taxon>
        <taxon>Alexandrium</taxon>
    </lineage>
</organism>
<evidence type="ECO:0000256" key="2">
    <source>
        <dbReference type="ARBA" id="ARBA00022448"/>
    </source>
</evidence>
<feature type="repeat" description="ARM" evidence="4">
    <location>
        <begin position="134"/>
        <end position="176"/>
    </location>
</feature>
<proteinExistence type="inferred from homology"/>
<dbReference type="InterPro" id="IPR011989">
    <property type="entry name" value="ARM-like"/>
</dbReference>
<sequence length="578" mass="61121">MYHAQPAPMDKQDVRQRFGIGGGLRRRAENAAARTARDGAAEPAVLQAPELSAPTAELDGLLRTRRVPRPSVSARRPQRSTGPSAKEASEVASLIDSIAGARSDPIQAVRALTRLRGLICSTTKPCTQALIDAGGLPVLVERLRESSPVMQFEAAWVFTNIASGSSAQASAMVSAGAVEAVLDVLASPAVAERPELCDQCLCALANVAGDEDLRLRDWVLLEAGAVGHLGRLYEQVPGFAWSFHSRMQVLRSLTWLMSALCRGQPAPPLEEVDCAFDYFAQVLLGADDVEMLAEAVWGLCYLVEGGLDDRAACTRAARLLSAGLAGEQLPLPPAQHPLLVKLVQCARVAGERTNPLAVPALRLLGTLLSTSADAVGGMVVAAGALSVLTDVALDPFAPLQVRCEAAWSLSNVAAGAQAQHLLDSTRPVAALCDILESDAPQGLRSECAWALANVVRCGRPLPRHVDHKRLLRLIDVALSAGLEAALEPVLLEAAQALVNCGGELLCEARACGLLERLQGREAPHGLPEPKPCPHDDGANRENRPPQNAKLGKDRVGGLQLGSVNHCVPLQLAKLNRNA</sequence>
<dbReference type="Pfam" id="PF00514">
    <property type="entry name" value="Arm"/>
    <property type="match status" value="1"/>
</dbReference>
<dbReference type="PANTHER" id="PTHR23316">
    <property type="entry name" value="IMPORTIN ALPHA"/>
    <property type="match status" value="1"/>
</dbReference>
<evidence type="ECO:0008006" key="7">
    <source>
        <dbReference type="Google" id="ProtNLM"/>
    </source>
</evidence>